<evidence type="ECO:0000313" key="3">
    <source>
        <dbReference type="EMBL" id="EQB06407.1"/>
    </source>
</evidence>
<dbReference type="SUPFAM" id="SSF52402">
    <property type="entry name" value="Adenine nucleotide alpha hydrolases-like"/>
    <property type="match status" value="1"/>
</dbReference>
<comment type="similarity">
    <text evidence="1">Belongs to the universal stress protein A family.</text>
</comment>
<dbReference type="PRINTS" id="PR01438">
    <property type="entry name" value="UNVRSLSTRESS"/>
</dbReference>
<dbReference type="PATRIC" id="fig|1329909.3.peg.2161"/>
<dbReference type="PANTHER" id="PTHR46268">
    <property type="entry name" value="STRESS RESPONSE PROTEIN NHAX"/>
    <property type="match status" value="1"/>
</dbReference>
<protein>
    <recommendedName>
        <fullName evidence="2">UspA domain-containing protein</fullName>
    </recommendedName>
</protein>
<dbReference type="Proteomes" id="UP000015525">
    <property type="component" value="Unassembled WGS sequence"/>
</dbReference>
<evidence type="ECO:0000256" key="1">
    <source>
        <dbReference type="ARBA" id="ARBA00008791"/>
    </source>
</evidence>
<proteinExistence type="inferred from homology"/>
<sequence>MYSHILISTDGSEVSHKGLLQGLELAKALGAKATVITVTEPFPVYAGGVGFDYALSDELLAEYAAGQKSSATAILDAAKQAAVQTGIEVETVHVPDAQVADAIIGQAQARGCGLIVMASHGRRGIKRLMLGSKTSEVLNNSRIPVLVVP</sequence>
<dbReference type="EMBL" id="ATHO01000098">
    <property type="protein sequence ID" value="EQB06407.1"/>
    <property type="molecule type" value="Genomic_DNA"/>
</dbReference>
<dbReference type="InterPro" id="IPR014729">
    <property type="entry name" value="Rossmann-like_a/b/a_fold"/>
</dbReference>
<reference evidence="3 4" key="1">
    <citation type="journal article" date="2013" name="Genome Announc.">
        <title>Draft Genome Sequence of Sphingobium quisquiliarum Strain P25T, a Novel Hexachlorocyclohexane (HCH)-Degrading Bacterium Isolated from an HCH Dumpsite.</title>
        <authorList>
            <person name="Kumar Singh A."/>
            <person name="Sangwan N."/>
            <person name="Sharma A."/>
            <person name="Gupta V."/>
            <person name="Khurana J.P."/>
            <person name="Lal R."/>
        </authorList>
    </citation>
    <scope>NUCLEOTIDE SEQUENCE [LARGE SCALE GENOMIC DNA]</scope>
    <source>
        <strain evidence="3 4">P25</strain>
    </source>
</reference>
<dbReference type="Pfam" id="PF00582">
    <property type="entry name" value="Usp"/>
    <property type="match status" value="1"/>
</dbReference>
<dbReference type="AlphaFoldDB" id="T0H093"/>
<keyword evidence="4" id="KW-1185">Reference proteome</keyword>
<dbReference type="CDD" id="cd00293">
    <property type="entry name" value="USP-like"/>
    <property type="match status" value="1"/>
</dbReference>
<dbReference type="PANTHER" id="PTHR46268:SF15">
    <property type="entry name" value="UNIVERSAL STRESS PROTEIN HP_0031"/>
    <property type="match status" value="1"/>
</dbReference>
<dbReference type="Gene3D" id="3.40.50.620">
    <property type="entry name" value="HUPs"/>
    <property type="match status" value="1"/>
</dbReference>
<dbReference type="InterPro" id="IPR006016">
    <property type="entry name" value="UspA"/>
</dbReference>
<organism evidence="3 4">
    <name type="scientific">Sphingobium quisquiliarum P25</name>
    <dbReference type="NCBI Taxonomy" id="1329909"/>
    <lineage>
        <taxon>Bacteria</taxon>
        <taxon>Pseudomonadati</taxon>
        <taxon>Pseudomonadota</taxon>
        <taxon>Alphaproteobacteria</taxon>
        <taxon>Sphingomonadales</taxon>
        <taxon>Sphingomonadaceae</taxon>
        <taxon>Sphingobium</taxon>
    </lineage>
</organism>
<evidence type="ECO:0000259" key="2">
    <source>
        <dbReference type="Pfam" id="PF00582"/>
    </source>
</evidence>
<name>T0H093_9SPHN</name>
<comment type="caution">
    <text evidence="3">The sequence shown here is derived from an EMBL/GenBank/DDBJ whole genome shotgun (WGS) entry which is preliminary data.</text>
</comment>
<feature type="domain" description="UspA" evidence="2">
    <location>
        <begin position="1"/>
        <end position="149"/>
    </location>
</feature>
<gene>
    <name evidence="3" type="ORF">L288_11185</name>
</gene>
<dbReference type="InterPro" id="IPR006015">
    <property type="entry name" value="Universal_stress_UspA"/>
</dbReference>
<dbReference type="RefSeq" id="WP_021238492.1">
    <property type="nucleotide sequence ID" value="NZ_ATHO01000098.1"/>
</dbReference>
<evidence type="ECO:0000313" key="4">
    <source>
        <dbReference type="Proteomes" id="UP000015525"/>
    </source>
</evidence>
<accession>T0H093</accession>